<sequence>MHFSTLVLLPLLVAADQQALKDKAAGWLEKAKAYIPSGPPPSLNLNPIDVGAAKVEPKVVERINIRNWERKLSPKPDTEEEWLVLFTGGNKTCFGRCDTVNQKWAESTPLLAALPQPAGSPALHLGSVDCDKEQVLCTGWAANLPAVYHFSVPKKSEPQAKAPLHIVPLNMTTVTVDDIVSVAAASKARYLEYPEYTGFLHPFDGWVAKLSLLQPLGYVLWGFGSMPSWLMMIIISFVSRQIMSRRMTGGQRAPAGAPAQAPAQQAQTPTRPAQAAGAAPKSGGGRKRK</sequence>
<dbReference type="EMBL" id="AMGY01000001">
    <property type="protein sequence ID" value="EXJ91526.1"/>
    <property type="molecule type" value="Genomic_DNA"/>
</dbReference>
<dbReference type="GeneID" id="19164216"/>
<keyword evidence="5" id="KW-1185">Reference proteome</keyword>
<protein>
    <recommendedName>
        <fullName evidence="6">Peptidyl-tRNA hydrolase</fullName>
    </recommendedName>
</protein>
<evidence type="ECO:0008006" key="6">
    <source>
        <dbReference type="Google" id="ProtNLM"/>
    </source>
</evidence>
<feature type="transmembrane region" description="Helical" evidence="2">
    <location>
        <begin position="218"/>
        <end position="238"/>
    </location>
</feature>
<evidence type="ECO:0000256" key="3">
    <source>
        <dbReference type="SAM" id="SignalP"/>
    </source>
</evidence>
<feature type="region of interest" description="Disordered" evidence="1">
    <location>
        <begin position="248"/>
        <end position="289"/>
    </location>
</feature>
<evidence type="ECO:0000313" key="4">
    <source>
        <dbReference type="EMBL" id="EXJ91526.1"/>
    </source>
</evidence>
<dbReference type="Gene3D" id="3.40.30.10">
    <property type="entry name" value="Glutaredoxin"/>
    <property type="match status" value="1"/>
</dbReference>
<feature type="compositionally biased region" description="Low complexity" evidence="1">
    <location>
        <begin position="249"/>
        <end position="280"/>
    </location>
</feature>
<accession>W9YQJ6</accession>
<keyword evidence="2" id="KW-1133">Transmembrane helix</keyword>
<dbReference type="HOGENOM" id="CLU_070640_0_0_1"/>
<keyword evidence="3" id="KW-0732">Signal</keyword>
<evidence type="ECO:0000256" key="2">
    <source>
        <dbReference type="SAM" id="Phobius"/>
    </source>
</evidence>
<dbReference type="AlphaFoldDB" id="W9YQJ6"/>
<dbReference type="STRING" id="1182542.W9YQJ6"/>
<dbReference type="OrthoDB" id="1733656at2759"/>
<dbReference type="RefSeq" id="XP_007728416.1">
    <property type="nucleotide sequence ID" value="XM_007730226.1"/>
</dbReference>
<feature type="signal peptide" evidence="3">
    <location>
        <begin position="1"/>
        <end position="15"/>
    </location>
</feature>
<dbReference type="eggNOG" id="ENOG502SF32">
    <property type="taxonomic scope" value="Eukaryota"/>
</dbReference>
<dbReference type="Proteomes" id="UP000019478">
    <property type="component" value="Unassembled WGS sequence"/>
</dbReference>
<gene>
    <name evidence="4" type="ORF">A1O3_00074</name>
</gene>
<name>W9YQJ6_9EURO</name>
<keyword evidence="2" id="KW-0472">Membrane</keyword>
<organism evidence="4 5">
    <name type="scientific">Capronia epimyces CBS 606.96</name>
    <dbReference type="NCBI Taxonomy" id="1182542"/>
    <lineage>
        <taxon>Eukaryota</taxon>
        <taxon>Fungi</taxon>
        <taxon>Dikarya</taxon>
        <taxon>Ascomycota</taxon>
        <taxon>Pezizomycotina</taxon>
        <taxon>Eurotiomycetes</taxon>
        <taxon>Chaetothyriomycetidae</taxon>
        <taxon>Chaetothyriales</taxon>
        <taxon>Herpotrichiellaceae</taxon>
        <taxon>Capronia</taxon>
    </lineage>
</organism>
<reference evidence="4 5" key="1">
    <citation type="submission" date="2013-03" db="EMBL/GenBank/DDBJ databases">
        <title>The Genome Sequence of Capronia epimyces CBS 606.96.</title>
        <authorList>
            <consortium name="The Broad Institute Genomics Platform"/>
            <person name="Cuomo C."/>
            <person name="de Hoog S."/>
            <person name="Gorbushina A."/>
            <person name="Walker B."/>
            <person name="Young S.K."/>
            <person name="Zeng Q."/>
            <person name="Gargeya S."/>
            <person name="Fitzgerald M."/>
            <person name="Haas B."/>
            <person name="Abouelleil A."/>
            <person name="Allen A.W."/>
            <person name="Alvarado L."/>
            <person name="Arachchi H.M."/>
            <person name="Berlin A.M."/>
            <person name="Chapman S.B."/>
            <person name="Gainer-Dewar J."/>
            <person name="Goldberg J."/>
            <person name="Griggs A."/>
            <person name="Gujja S."/>
            <person name="Hansen M."/>
            <person name="Howarth C."/>
            <person name="Imamovic A."/>
            <person name="Ireland A."/>
            <person name="Larimer J."/>
            <person name="McCowan C."/>
            <person name="Murphy C."/>
            <person name="Pearson M."/>
            <person name="Poon T.W."/>
            <person name="Priest M."/>
            <person name="Roberts A."/>
            <person name="Saif S."/>
            <person name="Shea T."/>
            <person name="Sisk P."/>
            <person name="Sykes S."/>
            <person name="Wortman J."/>
            <person name="Nusbaum C."/>
            <person name="Birren B."/>
        </authorList>
    </citation>
    <scope>NUCLEOTIDE SEQUENCE [LARGE SCALE GENOMIC DNA]</scope>
    <source>
        <strain evidence="4 5">CBS 606.96</strain>
    </source>
</reference>
<feature type="chain" id="PRO_5012271887" description="Peptidyl-tRNA hydrolase" evidence="3">
    <location>
        <begin position="16"/>
        <end position="289"/>
    </location>
</feature>
<comment type="caution">
    <text evidence="4">The sequence shown here is derived from an EMBL/GenBank/DDBJ whole genome shotgun (WGS) entry which is preliminary data.</text>
</comment>
<proteinExistence type="predicted"/>
<evidence type="ECO:0000256" key="1">
    <source>
        <dbReference type="SAM" id="MobiDB-lite"/>
    </source>
</evidence>
<evidence type="ECO:0000313" key="5">
    <source>
        <dbReference type="Proteomes" id="UP000019478"/>
    </source>
</evidence>
<keyword evidence="2" id="KW-0812">Transmembrane</keyword>